<dbReference type="EMBL" id="CAJVPP010017706">
    <property type="protein sequence ID" value="CAG8733309.1"/>
    <property type="molecule type" value="Genomic_DNA"/>
</dbReference>
<feature type="non-terminal residue" evidence="1">
    <location>
        <position position="151"/>
    </location>
</feature>
<feature type="non-terminal residue" evidence="1">
    <location>
        <position position="1"/>
    </location>
</feature>
<reference evidence="1" key="1">
    <citation type="submission" date="2021-06" db="EMBL/GenBank/DDBJ databases">
        <authorList>
            <person name="Kallberg Y."/>
            <person name="Tangrot J."/>
            <person name="Rosling A."/>
        </authorList>
    </citation>
    <scope>NUCLEOTIDE SEQUENCE</scope>
    <source>
        <strain evidence="1">87-6 pot B 2015</strain>
    </source>
</reference>
<dbReference type="AlphaFoldDB" id="A0A9N9IG06"/>
<name>A0A9N9IG06_FUNMO</name>
<sequence>LLLHKELSEFIIPKNFYNELEKTLQKNINISYMHLQTNTLDKNSWILLLPDYVVYTFFGGYFFKLSIIREGECLQFFWQEFGKDFTFTNCNTQGQETLVTAVTLTSSINHYAIQTVLAVIALNAAIVHANTKEKKVLTIRFDYSWFHSRNA</sequence>
<gene>
    <name evidence="1" type="ORF">FMOSSE_LOCUS15752</name>
</gene>
<accession>A0A9N9IG06</accession>
<protein>
    <submittedName>
        <fullName evidence="1">16548_t:CDS:1</fullName>
    </submittedName>
</protein>
<dbReference type="Proteomes" id="UP000789375">
    <property type="component" value="Unassembled WGS sequence"/>
</dbReference>
<organism evidence="1 2">
    <name type="scientific">Funneliformis mosseae</name>
    <name type="common">Endomycorrhizal fungus</name>
    <name type="synonym">Glomus mosseae</name>
    <dbReference type="NCBI Taxonomy" id="27381"/>
    <lineage>
        <taxon>Eukaryota</taxon>
        <taxon>Fungi</taxon>
        <taxon>Fungi incertae sedis</taxon>
        <taxon>Mucoromycota</taxon>
        <taxon>Glomeromycotina</taxon>
        <taxon>Glomeromycetes</taxon>
        <taxon>Glomerales</taxon>
        <taxon>Glomeraceae</taxon>
        <taxon>Funneliformis</taxon>
    </lineage>
</organism>
<evidence type="ECO:0000313" key="1">
    <source>
        <dbReference type="EMBL" id="CAG8733309.1"/>
    </source>
</evidence>
<keyword evidence="2" id="KW-1185">Reference proteome</keyword>
<proteinExistence type="predicted"/>
<evidence type="ECO:0000313" key="2">
    <source>
        <dbReference type="Proteomes" id="UP000789375"/>
    </source>
</evidence>
<comment type="caution">
    <text evidence="1">The sequence shown here is derived from an EMBL/GenBank/DDBJ whole genome shotgun (WGS) entry which is preliminary data.</text>
</comment>